<gene>
    <name evidence="10" type="ORF">LTR16_001651</name>
</gene>
<protein>
    <recommendedName>
        <fullName evidence="12">Aquaporin</fullName>
    </recommendedName>
</protein>
<evidence type="ECO:0000256" key="1">
    <source>
        <dbReference type="ARBA" id="ARBA00004141"/>
    </source>
</evidence>
<dbReference type="PRINTS" id="PR00783">
    <property type="entry name" value="MINTRINSICP"/>
</dbReference>
<dbReference type="SUPFAM" id="SSF81338">
    <property type="entry name" value="Aquaporin-like"/>
    <property type="match status" value="1"/>
</dbReference>
<keyword evidence="11" id="KW-1185">Reference proteome</keyword>
<dbReference type="Pfam" id="PF00230">
    <property type="entry name" value="MIP"/>
    <property type="match status" value="1"/>
</dbReference>
<feature type="transmembrane region" description="Helical" evidence="9">
    <location>
        <begin position="120"/>
        <end position="143"/>
    </location>
</feature>
<keyword evidence="8" id="KW-0813">Transport</keyword>
<evidence type="ECO:0000256" key="9">
    <source>
        <dbReference type="SAM" id="Phobius"/>
    </source>
</evidence>
<evidence type="ECO:0000313" key="11">
    <source>
        <dbReference type="Proteomes" id="UP001357485"/>
    </source>
</evidence>
<name>A0ABR0LZD3_9PEZI</name>
<evidence type="ECO:0000256" key="3">
    <source>
        <dbReference type="ARBA" id="ARBA00022692"/>
    </source>
</evidence>
<evidence type="ECO:0000256" key="5">
    <source>
        <dbReference type="ARBA" id="ARBA00022989"/>
    </source>
</evidence>
<keyword evidence="4" id="KW-0677">Repeat</keyword>
<evidence type="ECO:0000256" key="7">
    <source>
        <dbReference type="ARBA" id="ARBA00034651"/>
    </source>
</evidence>
<evidence type="ECO:0000256" key="8">
    <source>
        <dbReference type="RuleBase" id="RU000477"/>
    </source>
</evidence>
<keyword evidence="3 8" id="KW-0812">Transmembrane</keyword>
<feature type="transmembrane region" description="Helical" evidence="9">
    <location>
        <begin position="23"/>
        <end position="43"/>
    </location>
</feature>
<accession>A0ABR0LZD3</accession>
<dbReference type="PANTHER" id="PTHR19139">
    <property type="entry name" value="AQUAPORIN TRANSPORTER"/>
    <property type="match status" value="1"/>
</dbReference>
<dbReference type="InterPro" id="IPR000425">
    <property type="entry name" value="MIP"/>
</dbReference>
<dbReference type="EMBL" id="JAVRRA010008304">
    <property type="protein sequence ID" value="KAK5257089.1"/>
    <property type="molecule type" value="Genomic_DNA"/>
</dbReference>
<comment type="similarity">
    <text evidence="2 8">Belongs to the MIP/aquaporin (TC 1.A.8) family.</text>
</comment>
<dbReference type="Proteomes" id="UP001357485">
    <property type="component" value="Unassembled WGS sequence"/>
</dbReference>
<evidence type="ECO:0000256" key="6">
    <source>
        <dbReference type="ARBA" id="ARBA00023136"/>
    </source>
</evidence>
<dbReference type="PANTHER" id="PTHR19139:SF283">
    <property type="entry name" value="AQUAPORIN"/>
    <property type="match status" value="1"/>
</dbReference>
<keyword evidence="5 9" id="KW-1133">Transmembrane helix</keyword>
<keyword evidence="6 9" id="KW-0472">Membrane</keyword>
<dbReference type="InterPro" id="IPR034294">
    <property type="entry name" value="Aquaporin_transptr"/>
</dbReference>
<evidence type="ECO:0000256" key="4">
    <source>
        <dbReference type="ARBA" id="ARBA00022737"/>
    </source>
</evidence>
<organism evidence="10 11">
    <name type="scientific">Cryomyces antarcticus</name>
    <dbReference type="NCBI Taxonomy" id="329879"/>
    <lineage>
        <taxon>Eukaryota</taxon>
        <taxon>Fungi</taxon>
        <taxon>Dikarya</taxon>
        <taxon>Ascomycota</taxon>
        <taxon>Pezizomycotina</taxon>
        <taxon>Dothideomycetes</taxon>
        <taxon>Dothideomycetes incertae sedis</taxon>
        <taxon>Cryomyces</taxon>
    </lineage>
</organism>
<evidence type="ECO:0008006" key="12">
    <source>
        <dbReference type="Google" id="ProtNLM"/>
    </source>
</evidence>
<feature type="transmembrane region" description="Helical" evidence="9">
    <location>
        <begin position="224"/>
        <end position="244"/>
    </location>
</feature>
<reference evidence="10 11" key="1">
    <citation type="submission" date="2023-08" db="EMBL/GenBank/DDBJ databases">
        <title>Black Yeasts Isolated from many extreme environments.</title>
        <authorList>
            <person name="Coleine C."/>
            <person name="Stajich J.E."/>
            <person name="Selbmann L."/>
        </authorList>
    </citation>
    <scope>NUCLEOTIDE SEQUENCE [LARGE SCALE GENOMIC DNA]</scope>
    <source>
        <strain evidence="10 11">CCFEE 536</strain>
    </source>
</reference>
<dbReference type="Gene3D" id="1.20.1080.10">
    <property type="entry name" value="Glycerol uptake facilitator protein"/>
    <property type="match status" value="1"/>
</dbReference>
<comment type="subcellular location">
    <subcellularLocation>
        <location evidence="1">Membrane</location>
        <topology evidence="1">Multi-pass membrane protein</topology>
    </subcellularLocation>
</comment>
<feature type="transmembrane region" description="Helical" evidence="9">
    <location>
        <begin position="149"/>
        <end position="172"/>
    </location>
</feature>
<evidence type="ECO:0000313" key="10">
    <source>
        <dbReference type="EMBL" id="KAK5257089.1"/>
    </source>
</evidence>
<comment type="caution">
    <text evidence="10">The sequence shown here is derived from an EMBL/GenBank/DDBJ whole genome shotgun (WGS) entry which is preliminary data.</text>
</comment>
<feature type="transmembrane region" description="Helical" evidence="9">
    <location>
        <begin position="179"/>
        <end position="199"/>
    </location>
</feature>
<sequence>MPFEKPFASVHEGGSRETLRKHLVAALGEFIGTFLFLFFAFAGHTMAVEQASDTGPNRTNSAQTVIFISLSYGFSLLVTAWSMYRISGGLFNPAVTLGMCASGALPWVRGAFLFPAQFLGSMVAAALISCMLPGPIAVVNTTLAPGMSVAQGVFFEMFLTCELIFTVLILAVEKSKDTYIAPVGIGLALFVAEIAGVYYTGGSLNPARSFGPAVASRSFPRYHWIYWVGPFMGSGLSAGVYRLIKWLNNDDIEDANPGQDSAAGDYVRD</sequence>
<comment type="catalytic activity">
    <reaction evidence="7">
        <text>H2O(in) = H2O(out)</text>
        <dbReference type="Rhea" id="RHEA:29667"/>
        <dbReference type="ChEBI" id="CHEBI:15377"/>
    </reaction>
</comment>
<feature type="transmembrane region" description="Helical" evidence="9">
    <location>
        <begin position="64"/>
        <end position="84"/>
    </location>
</feature>
<evidence type="ECO:0000256" key="2">
    <source>
        <dbReference type="ARBA" id="ARBA00006175"/>
    </source>
</evidence>
<dbReference type="InterPro" id="IPR023271">
    <property type="entry name" value="Aquaporin-like"/>
</dbReference>
<feature type="transmembrane region" description="Helical" evidence="9">
    <location>
        <begin position="90"/>
        <end position="108"/>
    </location>
</feature>
<proteinExistence type="inferred from homology"/>